<keyword evidence="4 7" id="KW-1133">Transmembrane helix</keyword>
<feature type="compositionally biased region" description="Basic and acidic residues" evidence="6">
    <location>
        <begin position="81"/>
        <end position="92"/>
    </location>
</feature>
<evidence type="ECO:0000256" key="3">
    <source>
        <dbReference type="ARBA" id="ARBA00022692"/>
    </source>
</evidence>
<dbReference type="EMBL" id="KN847496">
    <property type="protein sequence ID" value="KIW13941.1"/>
    <property type="molecule type" value="Genomic_DNA"/>
</dbReference>
<feature type="transmembrane region" description="Helical" evidence="7">
    <location>
        <begin position="147"/>
        <end position="168"/>
    </location>
</feature>
<evidence type="ECO:0000313" key="9">
    <source>
        <dbReference type="EMBL" id="KIW13941.1"/>
    </source>
</evidence>
<dbReference type="PANTHER" id="PTHR34187:SF2">
    <property type="entry name" value="DUF202 DOMAIN-CONTAINING PROTEIN"/>
    <property type="match status" value="1"/>
</dbReference>
<dbReference type="RefSeq" id="XP_016234157.1">
    <property type="nucleotide sequence ID" value="XM_016381055.1"/>
</dbReference>
<dbReference type="GeneID" id="27333805"/>
<feature type="domain" description="DUF202" evidence="8">
    <location>
        <begin position="138"/>
        <end position="177"/>
    </location>
</feature>
<dbReference type="HOGENOM" id="CLU_053359_0_1_1"/>
<accession>A0A0D1YFY3</accession>
<keyword evidence="10" id="KW-1185">Reference proteome</keyword>
<keyword evidence="2" id="KW-1003">Cell membrane</keyword>
<dbReference type="STRING" id="91928.A0A0D1YFY3"/>
<comment type="subcellular location">
    <subcellularLocation>
        <location evidence="1">Cell membrane</location>
        <topology evidence="1">Multi-pass membrane protein</topology>
    </subcellularLocation>
</comment>
<feature type="transmembrane region" description="Helical" evidence="7">
    <location>
        <begin position="270"/>
        <end position="287"/>
    </location>
</feature>
<reference evidence="9 10" key="1">
    <citation type="submission" date="2015-01" db="EMBL/GenBank/DDBJ databases">
        <title>The Genome Sequence of Exophiala spinifera CBS89968.</title>
        <authorList>
            <consortium name="The Broad Institute Genomics Platform"/>
            <person name="Cuomo C."/>
            <person name="de Hoog S."/>
            <person name="Gorbushina A."/>
            <person name="Stielow B."/>
            <person name="Teixiera M."/>
            <person name="Abouelleil A."/>
            <person name="Chapman S.B."/>
            <person name="Priest M."/>
            <person name="Young S.K."/>
            <person name="Wortman J."/>
            <person name="Nusbaum C."/>
            <person name="Birren B."/>
        </authorList>
    </citation>
    <scope>NUCLEOTIDE SEQUENCE [LARGE SCALE GENOMIC DNA]</scope>
    <source>
        <strain evidence="9 10">CBS 89968</strain>
    </source>
</reference>
<feature type="transmembrane region" description="Helical" evidence="7">
    <location>
        <begin position="307"/>
        <end position="329"/>
    </location>
</feature>
<protein>
    <recommendedName>
        <fullName evidence="8">DUF202 domain-containing protein</fullName>
    </recommendedName>
</protein>
<sequence length="337" mass="36282">MSSHDRQRDGSPGALSSLSSVNTEPNQSQSPQSANPTISRPPSVAFSEGTKKGPPSPPMSRYPRASGDSDEVTPIRTADGQSDRRYNTEPRESLPAGASEDNAQQDQNGEEEKKPSWLKRIAEKYGAISLENKGSVARDHLALERTFLAWLRTSLAFASIGIAITQLFRLNTTIARSQETTSAMRMTSDQVPFSPMIGQAVPAELIPYLQQLAAAAAAPAPSLGPTLLDQVLLLPPPDANGLQIVRRDDFSAGAINEEQAAKLRHVGKPLGATFLGISIVILFIGFHRYFESQHWIIRGKFPASRGSIFIVGTITGALIVASLAVVLAISPKSYEKK</sequence>
<dbReference type="GO" id="GO:0005886">
    <property type="term" value="C:plasma membrane"/>
    <property type="evidence" value="ECO:0007669"/>
    <property type="project" value="UniProtKB-SubCell"/>
</dbReference>
<dbReference type="PANTHER" id="PTHR34187">
    <property type="entry name" value="FGR18P"/>
    <property type="match status" value="1"/>
</dbReference>
<dbReference type="OrthoDB" id="199599at2759"/>
<gene>
    <name evidence="9" type="ORF">PV08_06722</name>
</gene>
<feature type="compositionally biased region" description="Polar residues" evidence="6">
    <location>
        <begin position="14"/>
        <end position="40"/>
    </location>
</feature>
<dbReference type="Proteomes" id="UP000053328">
    <property type="component" value="Unassembled WGS sequence"/>
</dbReference>
<organism evidence="9 10">
    <name type="scientific">Exophiala spinifera</name>
    <dbReference type="NCBI Taxonomy" id="91928"/>
    <lineage>
        <taxon>Eukaryota</taxon>
        <taxon>Fungi</taxon>
        <taxon>Dikarya</taxon>
        <taxon>Ascomycota</taxon>
        <taxon>Pezizomycotina</taxon>
        <taxon>Eurotiomycetes</taxon>
        <taxon>Chaetothyriomycetidae</taxon>
        <taxon>Chaetothyriales</taxon>
        <taxon>Herpotrichiellaceae</taxon>
        <taxon>Exophiala</taxon>
    </lineage>
</organism>
<dbReference type="InterPro" id="IPR052053">
    <property type="entry name" value="IM_YidH-like"/>
</dbReference>
<evidence type="ECO:0000256" key="1">
    <source>
        <dbReference type="ARBA" id="ARBA00004651"/>
    </source>
</evidence>
<keyword evidence="3 7" id="KW-0812">Transmembrane</keyword>
<dbReference type="VEuPathDB" id="FungiDB:PV08_06722"/>
<dbReference type="AlphaFoldDB" id="A0A0D1YFY3"/>
<dbReference type="Pfam" id="PF02656">
    <property type="entry name" value="DUF202"/>
    <property type="match status" value="1"/>
</dbReference>
<proteinExistence type="predicted"/>
<feature type="region of interest" description="Disordered" evidence="6">
    <location>
        <begin position="1"/>
        <end position="117"/>
    </location>
</feature>
<evidence type="ECO:0000259" key="8">
    <source>
        <dbReference type="Pfam" id="PF02656"/>
    </source>
</evidence>
<keyword evidence="5 7" id="KW-0472">Membrane</keyword>
<evidence type="ECO:0000256" key="4">
    <source>
        <dbReference type="ARBA" id="ARBA00022989"/>
    </source>
</evidence>
<dbReference type="InterPro" id="IPR003807">
    <property type="entry name" value="DUF202"/>
</dbReference>
<evidence type="ECO:0000256" key="5">
    <source>
        <dbReference type="ARBA" id="ARBA00023136"/>
    </source>
</evidence>
<name>A0A0D1YFY3_9EURO</name>
<evidence type="ECO:0000256" key="6">
    <source>
        <dbReference type="SAM" id="MobiDB-lite"/>
    </source>
</evidence>
<evidence type="ECO:0000313" key="10">
    <source>
        <dbReference type="Proteomes" id="UP000053328"/>
    </source>
</evidence>
<evidence type="ECO:0000256" key="2">
    <source>
        <dbReference type="ARBA" id="ARBA00022475"/>
    </source>
</evidence>
<evidence type="ECO:0000256" key="7">
    <source>
        <dbReference type="SAM" id="Phobius"/>
    </source>
</evidence>